<dbReference type="PANTHER" id="PTHR23046">
    <property type="entry name" value="PHOSPHORIBOSYLAMINOIMIDAZOLE CARBOXYLASE CATALYTIC SUBUNIT"/>
    <property type="match status" value="1"/>
</dbReference>
<feature type="domain" description="PurE" evidence="2">
    <location>
        <begin position="5"/>
        <end position="88"/>
    </location>
</feature>
<protein>
    <recommendedName>
        <fullName evidence="2">PurE domain-containing protein</fullName>
    </recommendedName>
</protein>
<evidence type="ECO:0000259" key="2">
    <source>
        <dbReference type="SMART" id="SM01001"/>
    </source>
</evidence>
<dbReference type="SMART" id="SM01001">
    <property type="entry name" value="AIRC"/>
    <property type="match status" value="1"/>
</dbReference>
<feature type="non-terminal residue" evidence="3">
    <location>
        <position position="88"/>
    </location>
</feature>
<accession>A0A382ZTV4</accession>
<dbReference type="InterPro" id="IPR024694">
    <property type="entry name" value="PurE_prokaryotes"/>
</dbReference>
<dbReference type="Pfam" id="PF00731">
    <property type="entry name" value="AIRC"/>
    <property type="match status" value="1"/>
</dbReference>
<name>A0A382ZTV4_9ZZZZ</name>
<dbReference type="InterPro" id="IPR000031">
    <property type="entry name" value="PurE_dom"/>
</dbReference>
<evidence type="ECO:0000313" key="3">
    <source>
        <dbReference type="EMBL" id="SVD98108.1"/>
    </source>
</evidence>
<dbReference type="SUPFAM" id="SSF52255">
    <property type="entry name" value="N5-CAIR mutase (phosphoribosylaminoimidazole carboxylase, PurE)"/>
    <property type="match status" value="1"/>
</dbReference>
<dbReference type="AlphaFoldDB" id="A0A382ZTV4"/>
<dbReference type="Gene3D" id="3.40.50.1970">
    <property type="match status" value="1"/>
</dbReference>
<sequence>MEAKPLVGVLVGSRTDEPLIQDTLNVLTDMEIPHEFNAMSAHRAPQRVMDYVSVAEERGIEVLIAGAGGSAALPGVVASWTTLPVIGI</sequence>
<evidence type="ECO:0000256" key="1">
    <source>
        <dbReference type="ARBA" id="ARBA00022755"/>
    </source>
</evidence>
<organism evidence="3">
    <name type="scientific">marine metagenome</name>
    <dbReference type="NCBI Taxonomy" id="408172"/>
    <lineage>
        <taxon>unclassified sequences</taxon>
        <taxon>metagenomes</taxon>
        <taxon>ecological metagenomes</taxon>
    </lineage>
</organism>
<proteinExistence type="predicted"/>
<reference evidence="3" key="1">
    <citation type="submission" date="2018-05" db="EMBL/GenBank/DDBJ databases">
        <authorList>
            <person name="Lanie J.A."/>
            <person name="Ng W.-L."/>
            <person name="Kazmierczak K.M."/>
            <person name="Andrzejewski T.M."/>
            <person name="Davidsen T.M."/>
            <person name="Wayne K.J."/>
            <person name="Tettelin H."/>
            <person name="Glass J.I."/>
            <person name="Rusch D."/>
            <person name="Podicherti R."/>
            <person name="Tsui H.-C.T."/>
            <person name="Winkler M.E."/>
        </authorList>
    </citation>
    <scope>NUCLEOTIDE SEQUENCE</scope>
</reference>
<dbReference type="EMBL" id="UINC01186067">
    <property type="protein sequence ID" value="SVD98108.1"/>
    <property type="molecule type" value="Genomic_DNA"/>
</dbReference>
<keyword evidence="1" id="KW-0658">Purine biosynthesis</keyword>
<dbReference type="PANTHER" id="PTHR23046:SF2">
    <property type="entry name" value="PHOSPHORIBOSYLAMINOIMIDAZOLE CARBOXYLASE"/>
    <property type="match status" value="1"/>
</dbReference>
<gene>
    <name evidence="3" type="ORF">METZ01_LOCUS450962</name>
</gene>
<dbReference type="GO" id="GO:0006189">
    <property type="term" value="P:'de novo' IMP biosynthetic process"/>
    <property type="evidence" value="ECO:0007669"/>
    <property type="project" value="InterPro"/>
</dbReference>